<proteinExistence type="predicted"/>
<organism evidence="1 2">
    <name type="scientific">Trichothecium roseum</name>
    <dbReference type="NCBI Taxonomy" id="47278"/>
    <lineage>
        <taxon>Eukaryota</taxon>
        <taxon>Fungi</taxon>
        <taxon>Dikarya</taxon>
        <taxon>Ascomycota</taxon>
        <taxon>Pezizomycotina</taxon>
        <taxon>Sordariomycetes</taxon>
        <taxon>Hypocreomycetidae</taxon>
        <taxon>Hypocreales</taxon>
        <taxon>Hypocreales incertae sedis</taxon>
        <taxon>Trichothecium</taxon>
    </lineage>
</organism>
<name>A0ACC0V933_9HYPO</name>
<gene>
    <name evidence="1" type="ORF">N3K66_001758</name>
</gene>
<dbReference type="EMBL" id="CM047941">
    <property type="protein sequence ID" value="KAI9902406.1"/>
    <property type="molecule type" value="Genomic_DNA"/>
</dbReference>
<evidence type="ECO:0000313" key="2">
    <source>
        <dbReference type="Proteomes" id="UP001163324"/>
    </source>
</evidence>
<reference evidence="1" key="1">
    <citation type="submission" date="2022-10" db="EMBL/GenBank/DDBJ databases">
        <title>Complete Genome of Trichothecium roseum strain YXFP-22015, a Plant Pathogen Isolated from Citrus.</title>
        <authorList>
            <person name="Wang Y."/>
            <person name="Zhu L."/>
        </authorList>
    </citation>
    <scope>NUCLEOTIDE SEQUENCE</scope>
    <source>
        <strain evidence="1">YXFP-22015</strain>
    </source>
</reference>
<sequence length="299" mass="33756">MVPTMPAHLGPTWVTSCDDIIALLGRCDGTHRRPDPQSRAAFWRRAFLDGAWVPEHDCIRPGRLPPRVLVDCASPLGFVNRDIPPGRRQVRANRAAANASSSKKGGARKDDDDADGNNNANACPDNKTRQERNQKQPQPQQQQQRQCRRKGAAAYLKPNVSESRPLAFHWRDHRGADIRPEYVAMAYGHTWETACAAAACRYDEYERRRVGGHNERLAAYYARGRLNLLMRALRCSGQQRLPERPPDEDLTQLWRVVTCDRALAAEEGGEEDRGGEEKREEEEGKGKGKEKGKWKGKEK</sequence>
<protein>
    <submittedName>
        <fullName evidence="1">Uncharacterized protein</fullName>
    </submittedName>
</protein>
<evidence type="ECO:0000313" key="1">
    <source>
        <dbReference type="EMBL" id="KAI9902406.1"/>
    </source>
</evidence>
<comment type="caution">
    <text evidence="1">The sequence shown here is derived from an EMBL/GenBank/DDBJ whole genome shotgun (WGS) entry which is preliminary data.</text>
</comment>
<keyword evidence="2" id="KW-1185">Reference proteome</keyword>
<accession>A0ACC0V933</accession>
<dbReference type="Proteomes" id="UP001163324">
    <property type="component" value="Chromosome 2"/>
</dbReference>